<comment type="similarity">
    <text evidence="1">Belongs to the glycosyltransferase group 1 family. Glycosyltransferase 4 subfamily.</text>
</comment>
<dbReference type="InterPro" id="IPR050194">
    <property type="entry name" value="Glycosyltransferase_grp1"/>
</dbReference>
<evidence type="ECO:0000259" key="3">
    <source>
        <dbReference type="Pfam" id="PF13439"/>
    </source>
</evidence>
<feature type="domain" description="Glycosyl transferase family 1" evidence="2">
    <location>
        <begin position="199"/>
        <end position="353"/>
    </location>
</feature>
<dbReference type="Gene3D" id="3.40.50.2000">
    <property type="entry name" value="Glycogen Phosphorylase B"/>
    <property type="match status" value="2"/>
</dbReference>
<comment type="caution">
    <text evidence="4">The sequence shown here is derived from an EMBL/GenBank/DDBJ whole genome shotgun (WGS) entry which is preliminary data.</text>
</comment>
<dbReference type="PANTHER" id="PTHR45947:SF3">
    <property type="entry name" value="SULFOQUINOVOSYL TRANSFERASE SQD2"/>
    <property type="match status" value="1"/>
</dbReference>
<reference evidence="4 5" key="1">
    <citation type="submission" date="2024-11" db="EMBL/GenBank/DDBJ databases">
        <authorList>
            <person name="Lucas J.A."/>
        </authorList>
    </citation>
    <scope>NUCLEOTIDE SEQUENCE [LARGE SCALE GENOMIC DNA]</scope>
    <source>
        <strain evidence="4 5">Z 5.4</strain>
    </source>
</reference>
<keyword evidence="5" id="KW-1185">Reference proteome</keyword>
<protein>
    <submittedName>
        <fullName evidence="4">Glycosyltransferase family 4 protein</fullName>
        <ecNumber evidence="4">2.4.-.-</ecNumber>
    </submittedName>
</protein>
<dbReference type="InterPro" id="IPR028098">
    <property type="entry name" value="Glyco_trans_4-like_N"/>
</dbReference>
<dbReference type="Pfam" id="PF13439">
    <property type="entry name" value="Glyco_transf_4"/>
    <property type="match status" value="1"/>
</dbReference>
<dbReference type="InterPro" id="IPR001296">
    <property type="entry name" value="Glyco_trans_1"/>
</dbReference>
<evidence type="ECO:0000256" key="1">
    <source>
        <dbReference type="ARBA" id="ARBA00009481"/>
    </source>
</evidence>
<dbReference type="SUPFAM" id="SSF53756">
    <property type="entry name" value="UDP-Glycosyltransferase/glycogen phosphorylase"/>
    <property type="match status" value="1"/>
</dbReference>
<sequence>MKAAMVSWEYPPQFSGGLGIHCQEIVQALTSIGVKIDFYLPAFKTENFEVPEGVTMHHVESKLPQSVYSYHGSEIWEAVKEFKTRLEDTFNPKGIDIIHAHDWMGVFAATTIAKHYNIPLVWTVHSTEYDRAAGMPVHPGILAIEQEALENVNHTITVSKRMKQNLVLHYNADPENISVIYNGIDPARFEELRIRDYQSMDGYILFLGRVTGQKGPDDFLEAAKIVLAEQEDVHFKIAGDGDLLNSLRLRAKRWKISNNVEFVGSVFDDKLLDCYKNALIFVLPSISEPFGITVLEAMASGLPAIISTTTGAEEVVFNVIKVEPNQPKELAQAITTLLNNPQLRKNLGEEGAKEVLQLSWKHIADQTRSLYLQLLGPR</sequence>
<accession>A0ABW8RQE0</accession>
<dbReference type="Pfam" id="PF00534">
    <property type="entry name" value="Glycos_transf_1"/>
    <property type="match status" value="1"/>
</dbReference>
<dbReference type="Proteomes" id="UP001623041">
    <property type="component" value="Unassembled WGS sequence"/>
</dbReference>
<organism evidence="4 5">
    <name type="scientific">Bacillus salipaludis</name>
    <dbReference type="NCBI Taxonomy" id="2547811"/>
    <lineage>
        <taxon>Bacteria</taxon>
        <taxon>Bacillati</taxon>
        <taxon>Bacillota</taxon>
        <taxon>Bacilli</taxon>
        <taxon>Bacillales</taxon>
        <taxon>Bacillaceae</taxon>
        <taxon>Bacillus</taxon>
    </lineage>
</organism>
<dbReference type="EC" id="2.4.-.-" evidence="4"/>
<dbReference type="CDD" id="cd03801">
    <property type="entry name" value="GT4_PimA-like"/>
    <property type="match status" value="1"/>
</dbReference>
<keyword evidence="4" id="KW-0328">Glycosyltransferase</keyword>
<evidence type="ECO:0000313" key="5">
    <source>
        <dbReference type="Proteomes" id="UP001623041"/>
    </source>
</evidence>
<dbReference type="GO" id="GO:0016757">
    <property type="term" value="F:glycosyltransferase activity"/>
    <property type="evidence" value="ECO:0007669"/>
    <property type="project" value="UniProtKB-KW"/>
</dbReference>
<feature type="domain" description="Glycosyltransferase subfamily 4-like N-terminal" evidence="3">
    <location>
        <begin position="16"/>
        <end position="188"/>
    </location>
</feature>
<evidence type="ECO:0000259" key="2">
    <source>
        <dbReference type="Pfam" id="PF00534"/>
    </source>
</evidence>
<gene>
    <name evidence="4" type="ORF">ACJEBI_25295</name>
</gene>
<evidence type="ECO:0000313" key="4">
    <source>
        <dbReference type="EMBL" id="MFK9094777.1"/>
    </source>
</evidence>
<name>A0ABW8RQE0_9BACI</name>
<dbReference type="EMBL" id="JBJHQH010000027">
    <property type="protein sequence ID" value="MFK9094777.1"/>
    <property type="molecule type" value="Genomic_DNA"/>
</dbReference>
<keyword evidence="4" id="KW-0808">Transferase</keyword>
<dbReference type="RefSeq" id="WP_406583227.1">
    <property type="nucleotide sequence ID" value="NZ_JBJHQH010000027.1"/>
</dbReference>
<proteinExistence type="inferred from homology"/>
<dbReference type="PANTHER" id="PTHR45947">
    <property type="entry name" value="SULFOQUINOVOSYL TRANSFERASE SQD2"/>
    <property type="match status" value="1"/>
</dbReference>